<evidence type="ECO:0000256" key="5">
    <source>
        <dbReference type="ARBA" id="ARBA00023098"/>
    </source>
</evidence>
<keyword evidence="4 8" id="KW-0441">Lipid A biosynthesis</keyword>
<dbReference type="HAMAP" id="MF_00406">
    <property type="entry name" value="FabZ"/>
    <property type="match status" value="1"/>
</dbReference>
<gene>
    <name evidence="8" type="primary">fabZ</name>
    <name evidence="9" type="ORF">ENX68_04300</name>
</gene>
<dbReference type="InterPro" id="IPR010084">
    <property type="entry name" value="FabZ"/>
</dbReference>
<evidence type="ECO:0000256" key="2">
    <source>
        <dbReference type="ARBA" id="ARBA00022490"/>
    </source>
</evidence>
<dbReference type="InterPro" id="IPR029069">
    <property type="entry name" value="HotDog_dom_sf"/>
</dbReference>
<comment type="subcellular location">
    <subcellularLocation>
        <location evidence="1 8">Cytoplasm</location>
    </subcellularLocation>
</comment>
<comment type="function">
    <text evidence="7 8">Involved in unsaturated fatty acids biosynthesis. Catalyzes the dehydration of short chain beta-hydroxyacyl-ACPs and long chain saturated and unsaturated beta-hydroxyacyl-ACPs.</text>
</comment>
<comment type="caution">
    <text evidence="9">The sequence shown here is derived from an EMBL/GenBank/DDBJ whole genome shotgun (WGS) entry which is preliminary data.</text>
</comment>
<dbReference type="NCBIfam" id="NF000582">
    <property type="entry name" value="PRK00006.1"/>
    <property type="match status" value="1"/>
</dbReference>
<dbReference type="GO" id="GO:0005737">
    <property type="term" value="C:cytoplasm"/>
    <property type="evidence" value="ECO:0007669"/>
    <property type="project" value="UniProtKB-SubCell"/>
</dbReference>
<dbReference type="PANTHER" id="PTHR30272:SF1">
    <property type="entry name" value="3-HYDROXYACYL-[ACYL-CARRIER-PROTEIN] DEHYDRATASE"/>
    <property type="match status" value="1"/>
</dbReference>
<keyword evidence="3 8" id="KW-0444">Lipid biosynthesis</keyword>
<evidence type="ECO:0000256" key="4">
    <source>
        <dbReference type="ARBA" id="ARBA00022556"/>
    </source>
</evidence>
<name>A0A7V3VUE7_UNCW3</name>
<dbReference type="InterPro" id="IPR013114">
    <property type="entry name" value="FabA_FabZ"/>
</dbReference>
<evidence type="ECO:0000256" key="7">
    <source>
        <dbReference type="ARBA" id="ARBA00025049"/>
    </source>
</evidence>
<evidence type="ECO:0000256" key="6">
    <source>
        <dbReference type="ARBA" id="ARBA00023239"/>
    </source>
</evidence>
<protein>
    <recommendedName>
        <fullName evidence="8">3-hydroxyacyl-[acyl-carrier-protein] dehydratase FabZ</fullName>
        <ecNumber evidence="8">4.2.1.59</ecNumber>
    </recommendedName>
    <alternativeName>
        <fullName evidence="8">(3R)-hydroxymyristoyl-[acyl-carrier-protein] dehydratase</fullName>
        <shortName evidence="8">(3R)-hydroxymyristoyl-ACP dehydrase</shortName>
    </alternativeName>
    <alternativeName>
        <fullName evidence="8">Beta-hydroxyacyl-ACP dehydratase</fullName>
    </alternativeName>
</protein>
<keyword evidence="6 8" id="KW-0456">Lyase</keyword>
<keyword evidence="5 8" id="KW-0443">Lipid metabolism</keyword>
<proteinExistence type="inferred from homology"/>
<dbReference type="FunFam" id="3.10.129.10:FF:000001">
    <property type="entry name" value="3-hydroxyacyl-[acyl-carrier-protein] dehydratase FabZ"/>
    <property type="match status" value="1"/>
</dbReference>
<dbReference type="Gene3D" id="3.10.129.10">
    <property type="entry name" value="Hotdog Thioesterase"/>
    <property type="match status" value="1"/>
</dbReference>
<reference evidence="9" key="1">
    <citation type="journal article" date="2020" name="mSystems">
        <title>Genome- and Community-Level Interaction Insights into Carbon Utilization and Element Cycling Functions of Hydrothermarchaeota in Hydrothermal Sediment.</title>
        <authorList>
            <person name="Zhou Z."/>
            <person name="Liu Y."/>
            <person name="Xu W."/>
            <person name="Pan J."/>
            <person name="Luo Z.H."/>
            <person name="Li M."/>
        </authorList>
    </citation>
    <scope>NUCLEOTIDE SEQUENCE [LARGE SCALE GENOMIC DNA]</scope>
    <source>
        <strain evidence="9">SpSt-961</strain>
    </source>
</reference>
<dbReference type="EMBL" id="DTOZ01000113">
    <property type="protein sequence ID" value="HGE78204.1"/>
    <property type="molecule type" value="Genomic_DNA"/>
</dbReference>
<dbReference type="EC" id="4.2.1.59" evidence="8"/>
<dbReference type="PANTHER" id="PTHR30272">
    <property type="entry name" value="3-HYDROXYACYL-[ACYL-CARRIER-PROTEIN] DEHYDRATASE"/>
    <property type="match status" value="1"/>
</dbReference>
<evidence type="ECO:0000313" key="9">
    <source>
        <dbReference type="EMBL" id="HGE78204.1"/>
    </source>
</evidence>
<organism evidence="9">
    <name type="scientific">candidate division WOR-3 bacterium</name>
    <dbReference type="NCBI Taxonomy" id="2052148"/>
    <lineage>
        <taxon>Bacteria</taxon>
        <taxon>Bacteria division WOR-3</taxon>
    </lineage>
</organism>
<comment type="catalytic activity">
    <reaction evidence="8">
        <text>a (3R)-hydroxyacyl-[ACP] = a (2E)-enoyl-[ACP] + H2O</text>
        <dbReference type="Rhea" id="RHEA:13097"/>
        <dbReference type="Rhea" id="RHEA-COMP:9925"/>
        <dbReference type="Rhea" id="RHEA-COMP:9945"/>
        <dbReference type="ChEBI" id="CHEBI:15377"/>
        <dbReference type="ChEBI" id="CHEBI:78784"/>
        <dbReference type="ChEBI" id="CHEBI:78827"/>
        <dbReference type="EC" id="4.2.1.59"/>
    </reaction>
</comment>
<dbReference type="SUPFAM" id="SSF54637">
    <property type="entry name" value="Thioesterase/thiol ester dehydrase-isomerase"/>
    <property type="match status" value="1"/>
</dbReference>
<dbReference type="AlphaFoldDB" id="A0A7V3VUE7"/>
<dbReference type="GO" id="GO:0016020">
    <property type="term" value="C:membrane"/>
    <property type="evidence" value="ECO:0007669"/>
    <property type="project" value="GOC"/>
</dbReference>
<comment type="similarity">
    <text evidence="8">Belongs to the thioester dehydratase family. FabZ subfamily.</text>
</comment>
<sequence>MNITEIKEILPHREPFLFVDEVLTIDEKKIVAKREIRGDEYFFKGHFPSEPIMPGVLMIEALAQTGAVMLLRKYKGAIPLFMGIDKARFRKIVRPGDILIMEVELLQERGTVVKISGVAKVNEDVVCEAVILAGIKII</sequence>
<dbReference type="GO" id="GO:0019171">
    <property type="term" value="F:(3R)-hydroxyacyl-[acyl-carrier-protein] dehydratase activity"/>
    <property type="evidence" value="ECO:0007669"/>
    <property type="project" value="UniProtKB-EC"/>
</dbReference>
<evidence type="ECO:0000256" key="3">
    <source>
        <dbReference type="ARBA" id="ARBA00022516"/>
    </source>
</evidence>
<keyword evidence="2 8" id="KW-0963">Cytoplasm</keyword>
<feature type="active site" evidence="8">
    <location>
        <position position="46"/>
    </location>
</feature>
<evidence type="ECO:0000256" key="8">
    <source>
        <dbReference type="HAMAP-Rule" id="MF_00406"/>
    </source>
</evidence>
<evidence type="ECO:0000256" key="1">
    <source>
        <dbReference type="ARBA" id="ARBA00004496"/>
    </source>
</evidence>
<dbReference type="Pfam" id="PF07977">
    <property type="entry name" value="FabA"/>
    <property type="match status" value="1"/>
</dbReference>
<dbReference type="GO" id="GO:0009245">
    <property type="term" value="P:lipid A biosynthetic process"/>
    <property type="evidence" value="ECO:0007669"/>
    <property type="project" value="UniProtKB-UniRule"/>
</dbReference>
<accession>A0A7V3VUE7</accession>
<dbReference type="CDD" id="cd01288">
    <property type="entry name" value="FabZ"/>
    <property type="match status" value="1"/>
</dbReference>
<dbReference type="GO" id="GO:0006633">
    <property type="term" value="P:fatty acid biosynthetic process"/>
    <property type="evidence" value="ECO:0007669"/>
    <property type="project" value="UniProtKB-UniRule"/>
</dbReference>